<accession>B3T1V6</accession>
<name>B3T1V6_9ZZZZ</name>
<dbReference type="EMBL" id="EU016579">
    <property type="protein sequence ID" value="ABZ06565.1"/>
    <property type="molecule type" value="Genomic_DNA"/>
</dbReference>
<proteinExistence type="predicted"/>
<dbReference type="AlphaFoldDB" id="B3T1V6"/>
<reference evidence="1" key="1">
    <citation type="journal article" date="2008" name="ISME J.">
        <title>Genomic patterns of recombination, clonal divergence and environment in marine microbial populations.</title>
        <authorList>
            <person name="Konstantinidis K.T."/>
            <person name="Delong E.F."/>
        </authorList>
    </citation>
    <scope>NUCLEOTIDE SEQUENCE</scope>
</reference>
<evidence type="ECO:0000313" key="1">
    <source>
        <dbReference type="EMBL" id="ABZ06565.1"/>
    </source>
</evidence>
<sequence>MDDRALRKKEYEDLLNYCKADNRATPTHWGKVTLILGIEKLPRRFYGFYSCLVLGHYHNTSVKQKVERFHKQIRYGAFMTHNNPTHFKKLKDFLMNLKRHEWNYRWFDDFENKSPYPFYPSERLSS</sequence>
<gene>
    <name evidence="1" type="ORF">ALOHA_HF4000097M14ctg1g8</name>
</gene>
<organism evidence="1">
    <name type="scientific">uncultured marine microorganism HF4000_097M14</name>
    <dbReference type="NCBI Taxonomy" id="455520"/>
    <lineage>
        <taxon>unclassified sequences</taxon>
        <taxon>environmental samples</taxon>
    </lineage>
</organism>
<protein>
    <submittedName>
        <fullName evidence="1">Uncharacterized protein</fullName>
    </submittedName>
</protein>